<protein>
    <recommendedName>
        <fullName evidence="4">dolichyl-phosphate beta-glucosyltransferase</fullName>
        <ecNumber evidence="4">2.4.1.117</ecNumber>
    </recommendedName>
</protein>
<dbReference type="AlphaFoldDB" id="A0A1I7RNC2"/>
<sequence>MGLGADLLIFVFAAVPAALLGLYIVARLYPCPRKNTVEYAVRARRKYKPNGEGEPFQNLLTGSGKTLSQLEVSESECYLSVIVPAMNEEERLPVMLDECLEYLDTRAKKQKDFTYEVIVVDDGSSDKTSDVAYKYSATGHISVLKLKQNVGKGGAIRNGVLCARGQYILFADADGATKFSDFKKLEDKVSDTDGNKDAVIAVGSRAHLEKDSIAQRSLLRTILMVGFHLLVYIFAVRTVRDTQCGFKLFSRKAAAFLFPRIHVERWAFDVELLYLAEVKRIPVHEVSVEWHEVEGSKLAPLWTSIEMGRDILLIWARYWCGIWKVAA</sequence>
<evidence type="ECO:0000313" key="18">
    <source>
        <dbReference type="Proteomes" id="UP000659654"/>
    </source>
</evidence>
<evidence type="ECO:0000256" key="4">
    <source>
        <dbReference type="ARBA" id="ARBA00012583"/>
    </source>
</evidence>
<dbReference type="InterPro" id="IPR035518">
    <property type="entry name" value="DPG_synthase"/>
</dbReference>
<reference evidence="16" key="2">
    <citation type="submission" date="2020-08" db="EMBL/GenBank/DDBJ databases">
        <authorList>
            <person name="Kikuchi T."/>
        </authorList>
    </citation>
    <scope>NUCLEOTIDE SEQUENCE</scope>
    <source>
        <strain evidence="15">Ka4C1</strain>
    </source>
</reference>
<evidence type="ECO:0000256" key="11">
    <source>
        <dbReference type="ARBA" id="ARBA00023136"/>
    </source>
</evidence>
<dbReference type="OrthoDB" id="3784at2759"/>
<comment type="similarity">
    <text evidence="3">Belongs to the glycosyltransferase 2 family.</text>
</comment>
<keyword evidence="7 13" id="KW-0812">Transmembrane</keyword>
<dbReference type="EMBL" id="CAJFDI010000005">
    <property type="protein sequence ID" value="CAD5232046.1"/>
    <property type="molecule type" value="Genomic_DNA"/>
</dbReference>
<dbReference type="Proteomes" id="UP000659654">
    <property type="component" value="Unassembled WGS sequence"/>
</dbReference>
<evidence type="ECO:0000313" key="15">
    <source>
        <dbReference type="EMBL" id="CAD5232046.1"/>
    </source>
</evidence>
<dbReference type="InterPro" id="IPR029044">
    <property type="entry name" value="Nucleotide-diphossugar_trans"/>
</dbReference>
<dbReference type="EMBL" id="CAJFCV020000005">
    <property type="protein sequence ID" value="CAG9123864.1"/>
    <property type="molecule type" value="Genomic_DNA"/>
</dbReference>
<dbReference type="eggNOG" id="KOG2977">
    <property type="taxonomic scope" value="Eukaryota"/>
</dbReference>
<dbReference type="WBParaSite" id="BXY_0220800.1">
    <property type="protein sequence ID" value="BXY_0220800.1"/>
    <property type="gene ID" value="BXY_0220800"/>
</dbReference>
<dbReference type="GO" id="GO:0005789">
    <property type="term" value="C:endoplasmic reticulum membrane"/>
    <property type="evidence" value="ECO:0007669"/>
    <property type="project" value="UniProtKB-SubCell"/>
</dbReference>
<evidence type="ECO:0000256" key="1">
    <source>
        <dbReference type="ARBA" id="ARBA00004389"/>
    </source>
</evidence>
<accession>A0A1I7RNC2</accession>
<evidence type="ECO:0000256" key="12">
    <source>
        <dbReference type="ARBA" id="ARBA00045097"/>
    </source>
</evidence>
<dbReference type="SMR" id="A0A1I7RNC2"/>
<feature type="transmembrane region" description="Helical" evidence="13">
    <location>
        <begin position="217"/>
        <end position="235"/>
    </location>
</feature>
<evidence type="ECO:0000313" key="19">
    <source>
        <dbReference type="WBParaSite" id="BXY_0220800.1"/>
    </source>
</evidence>
<evidence type="ECO:0000256" key="9">
    <source>
        <dbReference type="ARBA" id="ARBA00022968"/>
    </source>
</evidence>
<organism evidence="17 19">
    <name type="scientific">Bursaphelenchus xylophilus</name>
    <name type="common">Pinewood nematode worm</name>
    <name type="synonym">Aphelenchoides xylophilus</name>
    <dbReference type="NCBI Taxonomy" id="6326"/>
    <lineage>
        <taxon>Eukaryota</taxon>
        <taxon>Metazoa</taxon>
        <taxon>Ecdysozoa</taxon>
        <taxon>Nematoda</taxon>
        <taxon>Chromadorea</taxon>
        <taxon>Rhabditida</taxon>
        <taxon>Tylenchina</taxon>
        <taxon>Tylenchomorpha</taxon>
        <taxon>Aphelenchoidea</taxon>
        <taxon>Aphelenchoididae</taxon>
        <taxon>Bursaphelenchus</taxon>
    </lineage>
</organism>
<comment type="pathway">
    <text evidence="2">Protein modification; protein glycosylation.</text>
</comment>
<comment type="subcellular location">
    <subcellularLocation>
        <location evidence="1">Endoplasmic reticulum membrane</location>
        <topology evidence="1">Single-pass membrane protein</topology>
    </subcellularLocation>
</comment>
<dbReference type="Gene3D" id="3.90.550.10">
    <property type="entry name" value="Spore Coat Polysaccharide Biosynthesis Protein SpsA, Chain A"/>
    <property type="match status" value="1"/>
</dbReference>
<dbReference type="PANTHER" id="PTHR10859">
    <property type="entry name" value="GLYCOSYL TRANSFERASE"/>
    <property type="match status" value="1"/>
</dbReference>
<dbReference type="PANTHER" id="PTHR10859:SF91">
    <property type="entry name" value="DOLICHYL-PHOSPHATE BETA-GLUCOSYLTRANSFERASE"/>
    <property type="match status" value="1"/>
</dbReference>
<evidence type="ECO:0000313" key="16">
    <source>
        <dbReference type="EMBL" id="CAG9123864.1"/>
    </source>
</evidence>
<dbReference type="GO" id="GO:0004581">
    <property type="term" value="F:dolichyl-phosphate beta-glucosyltransferase activity"/>
    <property type="evidence" value="ECO:0007669"/>
    <property type="project" value="UniProtKB-EC"/>
</dbReference>
<dbReference type="Proteomes" id="UP000582659">
    <property type="component" value="Unassembled WGS sequence"/>
</dbReference>
<gene>
    <name evidence="15" type="ORF">BXYJ_LOCUS12137</name>
</gene>
<dbReference type="GO" id="GO:0006487">
    <property type="term" value="P:protein N-linked glycosylation"/>
    <property type="evidence" value="ECO:0007669"/>
    <property type="project" value="TreeGrafter"/>
</dbReference>
<dbReference type="CDD" id="cd04188">
    <property type="entry name" value="DPG_synthase"/>
    <property type="match status" value="1"/>
</dbReference>
<keyword evidence="5" id="KW-0328">Glycosyltransferase</keyword>
<dbReference type="Pfam" id="PF00535">
    <property type="entry name" value="Glycos_transf_2"/>
    <property type="match status" value="1"/>
</dbReference>
<evidence type="ECO:0000313" key="17">
    <source>
        <dbReference type="Proteomes" id="UP000095284"/>
    </source>
</evidence>
<keyword evidence="8" id="KW-0256">Endoplasmic reticulum</keyword>
<keyword evidence="11 13" id="KW-0472">Membrane</keyword>
<evidence type="ECO:0000256" key="6">
    <source>
        <dbReference type="ARBA" id="ARBA00022679"/>
    </source>
</evidence>
<keyword evidence="6" id="KW-0808">Transferase</keyword>
<feature type="domain" description="Glycosyltransferase 2-like" evidence="14">
    <location>
        <begin position="80"/>
        <end position="254"/>
    </location>
</feature>
<evidence type="ECO:0000256" key="8">
    <source>
        <dbReference type="ARBA" id="ARBA00022824"/>
    </source>
</evidence>
<keyword evidence="10 13" id="KW-1133">Transmembrane helix</keyword>
<evidence type="ECO:0000256" key="2">
    <source>
        <dbReference type="ARBA" id="ARBA00004922"/>
    </source>
</evidence>
<dbReference type="SUPFAM" id="SSF53448">
    <property type="entry name" value="Nucleotide-diphospho-sugar transferases"/>
    <property type="match status" value="1"/>
</dbReference>
<evidence type="ECO:0000256" key="10">
    <source>
        <dbReference type="ARBA" id="ARBA00022989"/>
    </source>
</evidence>
<name>A0A1I7RNC2_BURXY</name>
<proteinExistence type="inferred from homology"/>
<keyword evidence="9" id="KW-0735">Signal-anchor</keyword>
<reference evidence="19" key="1">
    <citation type="submission" date="2016-11" db="UniProtKB">
        <authorList>
            <consortium name="WormBaseParasite"/>
        </authorList>
    </citation>
    <scope>IDENTIFICATION</scope>
</reference>
<evidence type="ECO:0000256" key="3">
    <source>
        <dbReference type="ARBA" id="ARBA00006739"/>
    </source>
</evidence>
<dbReference type="Proteomes" id="UP000095284">
    <property type="component" value="Unplaced"/>
</dbReference>
<comment type="catalytic activity">
    <reaction evidence="12">
        <text>a di-trans,poly-cis-dolichyl phosphate + UDP-alpha-D-glucose = a di-trans,poly-cis-dolichyl beta-D-glucosyl phosphate + UDP</text>
        <dbReference type="Rhea" id="RHEA:15401"/>
        <dbReference type="Rhea" id="RHEA-COMP:19498"/>
        <dbReference type="Rhea" id="RHEA-COMP:19502"/>
        <dbReference type="ChEBI" id="CHEBI:57525"/>
        <dbReference type="ChEBI" id="CHEBI:57683"/>
        <dbReference type="ChEBI" id="CHEBI:58223"/>
        <dbReference type="ChEBI" id="CHEBI:58885"/>
        <dbReference type="EC" id="2.4.1.117"/>
    </reaction>
    <physiologicalReaction direction="left-to-right" evidence="12">
        <dbReference type="Rhea" id="RHEA:15402"/>
    </physiologicalReaction>
</comment>
<keyword evidence="18" id="KW-1185">Reference proteome</keyword>
<evidence type="ECO:0000256" key="13">
    <source>
        <dbReference type="SAM" id="Phobius"/>
    </source>
</evidence>
<evidence type="ECO:0000256" key="5">
    <source>
        <dbReference type="ARBA" id="ARBA00022676"/>
    </source>
</evidence>
<evidence type="ECO:0000259" key="14">
    <source>
        <dbReference type="Pfam" id="PF00535"/>
    </source>
</evidence>
<evidence type="ECO:0000256" key="7">
    <source>
        <dbReference type="ARBA" id="ARBA00022692"/>
    </source>
</evidence>
<feature type="transmembrane region" description="Helical" evidence="13">
    <location>
        <begin position="6"/>
        <end position="26"/>
    </location>
</feature>
<dbReference type="InterPro" id="IPR001173">
    <property type="entry name" value="Glyco_trans_2-like"/>
</dbReference>
<dbReference type="EC" id="2.4.1.117" evidence="4"/>